<evidence type="ECO:0000313" key="3">
    <source>
        <dbReference type="Proteomes" id="UP000324222"/>
    </source>
</evidence>
<evidence type="ECO:0000313" key="2">
    <source>
        <dbReference type="EMBL" id="MPC12750.1"/>
    </source>
</evidence>
<organism evidence="2 3">
    <name type="scientific">Portunus trituberculatus</name>
    <name type="common">Swimming crab</name>
    <name type="synonym">Neptunus trituberculatus</name>
    <dbReference type="NCBI Taxonomy" id="210409"/>
    <lineage>
        <taxon>Eukaryota</taxon>
        <taxon>Metazoa</taxon>
        <taxon>Ecdysozoa</taxon>
        <taxon>Arthropoda</taxon>
        <taxon>Crustacea</taxon>
        <taxon>Multicrustacea</taxon>
        <taxon>Malacostraca</taxon>
        <taxon>Eumalacostraca</taxon>
        <taxon>Eucarida</taxon>
        <taxon>Decapoda</taxon>
        <taxon>Pleocyemata</taxon>
        <taxon>Brachyura</taxon>
        <taxon>Eubrachyura</taxon>
        <taxon>Portunoidea</taxon>
        <taxon>Portunidae</taxon>
        <taxon>Portuninae</taxon>
        <taxon>Portunus</taxon>
    </lineage>
</organism>
<dbReference type="AlphaFoldDB" id="A0A5B7CTJ4"/>
<dbReference type="Proteomes" id="UP000324222">
    <property type="component" value="Unassembled WGS sequence"/>
</dbReference>
<comment type="caution">
    <text evidence="2">The sequence shown here is derived from an EMBL/GenBank/DDBJ whole genome shotgun (WGS) entry which is preliminary data.</text>
</comment>
<proteinExistence type="predicted"/>
<reference evidence="2 3" key="1">
    <citation type="submission" date="2019-05" db="EMBL/GenBank/DDBJ databases">
        <title>Another draft genome of Portunus trituberculatus and its Hox gene families provides insights of decapod evolution.</title>
        <authorList>
            <person name="Jeong J.-H."/>
            <person name="Song I."/>
            <person name="Kim S."/>
            <person name="Choi T."/>
            <person name="Kim D."/>
            <person name="Ryu S."/>
            <person name="Kim W."/>
        </authorList>
    </citation>
    <scope>NUCLEOTIDE SEQUENCE [LARGE SCALE GENOMIC DNA]</scope>
    <source>
        <tissue evidence="2">Muscle</tissue>
    </source>
</reference>
<gene>
    <name evidence="2" type="ORF">E2C01_005456</name>
</gene>
<feature type="region of interest" description="Disordered" evidence="1">
    <location>
        <begin position="124"/>
        <end position="148"/>
    </location>
</feature>
<keyword evidence="3" id="KW-1185">Reference proteome</keyword>
<dbReference type="EMBL" id="VSRR010000234">
    <property type="protein sequence ID" value="MPC12750.1"/>
    <property type="molecule type" value="Genomic_DNA"/>
</dbReference>
<name>A0A5B7CTJ4_PORTR</name>
<protein>
    <submittedName>
        <fullName evidence="2">Uncharacterized protein</fullName>
    </submittedName>
</protein>
<evidence type="ECO:0000256" key="1">
    <source>
        <dbReference type="SAM" id="MobiDB-lite"/>
    </source>
</evidence>
<accession>A0A5B7CTJ4</accession>
<sequence>MNIEQSCASLMLDDVLRTFRYCRISGTDMRRRARRKRSPVNVNEELRGSRIGFVYKTETPNPHELGPYQESRRFKVEGRREALPARPQRWSRLQAVLLGAGLAGAGDEDRHIIRILESLAEISQPQRAAQSPSCAGVSSSAQNPGTPS</sequence>